<keyword evidence="11" id="KW-1185">Reference proteome</keyword>
<proteinExistence type="predicted"/>
<feature type="domain" description="MacB-like periplasmic core" evidence="9">
    <location>
        <begin position="18"/>
        <end position="229"/>
    </location>
</feature>
<feature type="transmembrane region" description="Helical" evidence="7">
    <location>
        <begin position="311"/>
        <end position="332"/>
    </location>
</feature>
<evidence type="ECO:0000259" key="9">
    <source>
        <dbReference type="Pfam" id="PF12704"/>
    </source>
</evidence>
<evidence type="ECO:0000313" key="11">
    <source>
        <dbReference type="Proteomes" id="UP000214646"/>
    </source>
</evidence>
<evidence type="ECO:0000256" key="3">
    <source>
        <dbReference type="ARBA" id="ARBA00022475"/>
    </source>
</evidence>
<dbReference type="EMBL" id="NIDE01000001">
    <property type="protein sequence ID" value="OWK46514.1"/>
    <property type="molecule type" value="Genomic_DNA"/>
</dbReference>
<dbReference type="PANTHER" id="PTHR43738">
    <property type="entry name" value="ABC TRANSPORTER, MEMBRANE PROTEIN"/>
    <property type="match status" value="1"/>
</dbReference>
<dbReference type="Proteomes" id="UP000214646">
    <property type="component" value="Unassembled WGS sequence"/>
</dbReference>
<dbReference type="PANTHER" id="PTHR43738:SF1">
    <property type="entry name" value="HEMIN TRANSPORT SYSTEM PERMEASE PROTEIN HRTB-RELATED"/>
    <property type="match status" value="1"/>
</dbReference>
<keyword evidence="6 7" id="KW-0472">Membrane</keyword>
<evidence type="ECO:0000256" key="7">
    <source>
        <dbReference type="SAM" id="Phobius"/>
    </source>
</evidence>
<keyword evidence="4 7" id="KW-0812">Transmembrane</keyword>
<sequence>MTYALSTIWFERQRFLPAVLAVSFSAVLIAVQAGLMIGLVSMMSVPVDRTRADVWVGYPGVRSVDLGRPIPARWTSRIEAQPEVERVEPCTIGFSLWTNVSTRDAPATPEVITVVGSRLEPDSLGACEFLHNDPTLMAKLTEPFTVAVDESDLGRLGIRGVGGQAEAFGRRVRVVGIVRGYQSLGGPYVFCSNETARAMLREPPGGVTYLLAKCRPGTDPEVVVKRLEKYSQLTAFTADDLSARSRKYWLFTTKAGIAVGFTALLGLLVGAVVTSQTLYAATAASQREFATLRAMGIPRWRLKMTVVEQSLWVGIFGVILALPLSILLASAAESLGTQVRLHPLVLLASAAITLVMALASGLAALRSFQGVDPAHNIR</sequence>
<feature type="domain" description="ABC3 transporter permease C-terminal" evidence="8">
    <location>
        <begin position="261"/>
        <end position="367"/>
    </location>
</feature>
<evidence type="ECO:0000256" key="4">
    <source>
        <dbReference type="ARBA" id="ARBA00022692"/>
    </source>
</evidence>
<evidence type="ECO:0000256" key="1">
    <source>
        <dbReference type="ARBA" id="ARBA00004651"/>
    </source>
</evidence>
<reference evidence="11" key="1">
    <citation type="submission" date="2017-06" db="EMBL/GenBank/DDBJ databases">
        <title>Genome analysis of Fimbriiglobus ruber SP5, the first member of the order Planctomycetales with confirmed chitinolytic capability.</title>
        <authorList>
            <person name="Ravin N.V."/>
            <person name="Rakitin A.L."/>
            <person name="Ivanova A.A."/>
            <person name="Beletsky A.V."/>
            <person name="Kulichevskaya I.S."/>
            <person name="Mardanov A.V."/>
            <person name="Dedysh S.N."/>
        </authorList>
    </citation>
    <scope>NUCLEOTIDE SEQUENCE [LARGE SCALE GENOMIC DNA]</scope>
    <source>
        <strain evidence="11">SP5</strain>
    </source>
</reference>
<dbReference type="Pfam" id="PF12704">
    <property type="entry name" value="MacB_PCD"/>
    <property type="match status" value="1"/>
</dbReference>
<evidence type="ECO:0000259" key="8">
    <source>
        <dbReference type="Pfam" id="PF02687"/>
    </source>
</evidence>
<feature type="transmembrane region" description="Helical" evidence="7">
    <location>
        <begin position="344"/>
        <end position="365"/>
    </location>
</feature>
<feature type="transmembrane region" description="Helical" evidence="7">
    <location>
        <begin position="248"/>
        <end position="273"/>
    </location>
</feature>
<dbReference type="RefSeq" id="WP_088251729.1">
    <property type="nucleotide sequence ID" value="NZ_NIDE01000001.1"/>
</dbReference>
<name>A0A225E431_9BACT</name>
<evidence type="ECO:0000256" key="2">
    <source>
        <dbReference type="ARBA" id="ARBA00022448"/>
    </source>
</evidence>
<comment type="caution">
    <text evidence="10">The sequence shown here is derived from an EMBL/GenBank/DDBJ whole genome shotgun (WGS) entry which is preliminary data.</text>
</comment>
<accession>A0A225E431</accession>
<dbReference type="InterPro" id="IPR003838">
    <property type="entry name" value="ABC3_permease_C"/>
</dbReference>
<evidence type="ECO:0000313" key="10">
    <source>
        <dbReference type="EMBL" id="OWK46514.1"/>
    </source>
</evidence>
<dbReference type="InterPro" id="IPR051125">
    <property type="entry name" value="ABC-4/HrtB_transporter"/>
</dbReference>
<dbReference type="Pfam" id="PF02687">
    <property type="entry name" value="FtsX"/>
    <property type="match status" value="1"/>
</dbReference>
<dbReference type="InterPro" id="IPR025857">
    <property type="entry name" value="MacB_PCD"/>
</dbReference>
<gene>
    <name evidence="10" type="ORF">FRUB_00213</name>
</gene>
<dbReference type="OrthoDB" id="9768465at2"/>
<protein>
    <submittedName>
        <fullName evidence="10">ABC-type antimicrobial peptide transport system, permease component</fullName>
    </submittedName>
</protein>
<keyword evidence="2" id="KW-0813">Transport</keyword>
<organism evidence="10 11">
    <name type="scientific">Fimbriiglobus ruber</name>
    <dbReference type="NCBI Taxonomy" id="1908690"/>
    <lineage>
        <taxon>Bacteria</taxon>
        <taxon>Pseudomonadati</taxon>
        <taxon>Planctomycetota</taxon>
        <taxon>Planctomycetia</taxon>
        <taxon>Gemmatales</taxon>
        <taxon>Gemmataceae</taxon>
        <taxon>Fimbriiglobus</taxon>
    </lineage>
</organism>
<dbReference type="GO" id="GO:0005886">
    <property type="term" value="C:plasma membrane"/>
    <property type="evidence" value="ECO:0007669"/>
    <property type="project" value="UniProtKB-SubCell"/>
</dbReference>
<keyword evidence="3" id="KW-1003">Cell membrane</keyword>
<dbReference type="AlphaFoldDB" id="A0A225E431"/>
<feature type="transmembrane region" description="Helical" evidence="7">
    <location>
        <begin position="15"/>
        <end position="41"/>
    </location>
</feature>
<evidence type="ECO:0000256" key="6">
    <source>
        <dbReference type="ARBA" id="ARBA00023136"/>
    </source>
</evidence>
<comment type="subcellular location">
    <subcellularLocation>
        <location evidence="1">Cell membrane</location>
        <topology evidence="1">Multi-pass membrane protein</topology>
    </subcellularLocation>
</comment>
<keyword evidence="5 7" id="KW-1133">Transmembrane helix</keyword>
<evidence type="ECO:0000256" key="5">
    <source>
        <dbReference type="ARBA" id="ARBA00022989"/>
    </source>
</evidence>